<reference evidence="2" key="1">
    <citation type="submission" date="2020-07" db="EMBL/GenBank/DDBJ databases">
        <title>Koleobacter methoxysyntrophicus gen. nov., sp. nov., a novel anaerobic bacterium isolated from deep subsurface oil field and proposal of Koleobacterales ord. nov. in the phylum Firmicutes.</title>
        <authorList>
            <person name="Sakamoto S."/>
            <person name="Tamaki H."/>
        </authorList>
    </citation>
    <scope>NUCLEOTIDE SEQUENCE</scope>
    <source>
        <strain evidence="2">NRmbB1</strain>
    </source>
</reference>
<keyword evidence="1" id="KW-1133">Transmembrane helix</keyword>
<keyword evidence="3" id="KW-1185">Reference proteome</keyword>
<name>A0A8A0RNI0_9FIRM</name>
<dbReference type="Proteomes" id="UP000662904">
    <property type="component" value="Chromosome"/>
</dbReference>
<evidence type="ECO:0000313" key="2">
    <source>
        <dbReference type="EMBL" id="QSQ09394.1"/>
    </source>
</evidence>
<dbReference type="AlphaFoldDB" id="A0A8A0RNI0"/>
<dbReference type="RefSeq" id="WP_206706753.1">
    <property type="nucleotide sequence ID" value="NZ_CP059066.1"/>
</dbReference>
<keyword evidence="1" id="KW-0812">Transmembrane</keyword>
<organism evidence="2 3">
    <name type="scientific">Koleobacter methoxysyntrophicus</name>
    <dbReference type="NCBI Taxonomy" id="2751313"/>
    <lineage>
        <taxon>Bacteria</taxon>
        <taxon>Bacillati</taxon>
        <taxon>Bacillota</taxon>
        <taxon>Clostridia</taxon>
        <taxon>Koleobacterales</taxon>
        <taxon>Koleobacteraceae</taxon>
        <taxon>Koleobacter</taxon>
    </lineage>
</organism>
<protein>
    <recommendedName>
        <fullName evidence="4">Type 4 fimbrial biogenesis protein PilX N-terminal domain-containing protein</fullName>
    </recommendedName>
</protein>
<keyword evidence="1" id="KW-0472">Membrane</keyword>
<proteinExistence type="predicted"/>
<evidence type="ECO:0000256" key="1">
    <source>
        <dbReference type="SAM" id="Phobius"/>
    </source>
</evidence>
<dbReference type="KEGG" id="kme:H0A61_01757"/>
<dbReference type="EMBL" id="CP059066">
    <property type="protein sequence ID" value="QSQ09394.1"/>
    <property type="molecule type" value="Genomic_DNA"/>
</dbReference>
<feature type="transmembrane region" description="Helical" evidence="1">
    <location>
        <begin position="12"/>
        <end position="34"/>
    </location>
</feature>
<evidence type="ECO:0000313" key="3">
    <source>
        <dbReference type="Proteomes" id="UP000662904"/>
    </source>
</evidence>
<gene>
    <name evidence="2" type="ORF">H0A61_01757</name>
</gene>
<evidence type="ECO:0008006" key="4">
    <source>
        <dbReference type="Google" id="ProtNLM"/>
    </source>
</evidence>
<accession>A0A8A0RNI0</accession>
<sequence>MKTLKNEEGSVLLILVFIVVIISLLGLTAAALSVNELKMVSAQRDAVKALYASEGGIERALVDLKQHPFLWDSYWQGVAGKEQSLGDGAYILELNSLGSGLIEVISTGRVRKAKKIIKAVVRVSTVNPVFEYALFCDNSFTAEGFFSAEGNIHINGSVDAEGHRGVIRGDLHYTGELMHGDDLNITGGVFTSEKIVLPVPDKTFYREMALNEGELIEGSIFWEQGKTINGFVYITGSLKASRFISGSGVIFAEGDIELTGDVLGSDNSPIVIIAEGNIEIKGEHDITGIVYSRSKFSVSSKTSVRGSLVMREHERNEELQFTVLHRGEMVQKAAAYLPGSGETRVILLSWEEMGGFY</sequence>